<dbReference type="AlphaFoldDB" id="A0A059F1H2"/>
<keyword evidence="1" id="KW-0812">Transmembrane</keyword>
<dbReference type="EMBL" id="KK365150">
    <property type="protein sequence ID" value="KCZ81113.1"/>
    <property type="molecule type" value="Genomic_DNA"/>
</dbReference>
<evidence type="ECO:0000313" key="3">
    <source>
        <dbReference type="Proteomes" id="UP000030655"/>
    </source>
</evidence>
<proteinExistence type="predicted"/>
<name>A0A059F1H2_9MICR</name>
<protein>
    <submittedName>
        <fullName evidence="2">Uncharacterized protein</fullName>
    </submittedName>
</protein>
<dbReference type="Proteomes" id="UP000030655">
    <property type="component" value="Unassembled WGS sequence"/>
</dbReference>
<keyword evidence="1" id="KW-0472">Membrane</keyword>
<feature type="transmembrane region" description="Helical" evidence="1">
    <location>
        <begin position="6"/>
        <end position="26"/>
    </location>
</feature>
<feature type="non-terminal residue" evidence="2">
    <location>
        <position position="174"/>
    </location>
</feature>
<keyword evidence="3" id="KW-1185">Reference proteome</keyword>
<organism evidence="2 3">
    <name type="scientific">Anncaliia algerae PRA339</name>
    <dbReference type="NCBI Taxonomy" id="1288291"/>
    <lineage>
        <taxon>Eukaryota</taxon>
        <taxon>Fungi</taxon>
        <taxon>Fungi incertae sedis</taxon>
        <taxon>Microsporidia</taxon>
        <taxon>Tubulinosematoidea</taxon>
        <taxon>Tubulinosematidae</taxon>
        <taxon>Anncaliia</taxon>
    </lineage>
</organism>
<dbReference type="VEuPathDB" id="MicrosporidiaDB:H312_01479"/>
<dbReference type="OrthoDB" id="10296485at2759"/>
<keyword evidence="1" id="KW-1133">Transmembrane helix</keyword>
<dbReference type="HOGENOM" id="CLU_129382_0_0_1"/>
<gene>
    <name evidence="2" type="ORF">H312_01479</name>
</gene>
<reference evidence="2 3" key="2">
    <citation type="submission" date="2014-03" db="EMBL/GenBank/DDBJ databases">
        <title>The Genome Sequence of Anncaliia algerae insect isolate PRA339.</title>
        <authorList>
            <consortium name="The Broad Institute Genome Sequencing Platform"/>
            <consortium name="The Broad Institute Genome Sequencing Center for Infectious Disease"/>
            <person name="Cuomo C."/>
            <person name="Becnel J."/>
            <person name="Sanscrainte N."/>
            <person name="Walker B."/>
            <person name="Young S.K."/>
            <person name="Zeng Q."/>
            <person name="Gargeya S."/>
            <person name="Fitzgerald M."/>
            <person name="Haas B."/>
            <person name="Abouelleil A."/>
            <person name="Alvarado L."/>
            <person name="Arachchi H.M."/>
            <person name="Berlin A.M."/>
            <person name="Chapman S.B."/>
            <person name="Dewar J."/>
            <person name="Goldberg J."/>
            <person name="Griggs A."/>
            <person name="Gujja S."/>
            <person name="Hansen M."/>
            <person name="Howarth C."/>
            <person name="Imamovic A."/>
            <person name="Larimer J."/>
            <person name="McCowan C."/>
            <person name="Murphy C."/>
            <person name="Neiman D."/>
            <person name="Pearson M."/>
            <person name="Priest M."/>
            <person name="Roberts A."/>
            <person name="Saif S."/>
            <person name="Shea T."/>
            <person name="Sisk P."/>
            <person name="Sykes S."/>
            <person name="Wortman J."/>
            <person name="Nusbaum C."/>
            <person name="Birren B."/>
        </authorList>
    </citation>
    <scope>NUCLEOTIDE SEQUENCE [LARGE SCALE GENOMIC DNA]</scope>
    <source>
        <strain evidence="2 3">PRA339</strain>
    </source>
</reference>
<reference evidence="3" key="1">
    <citation type="submission" date="2013-02" db="EMBL/GenBank/DDBJ databases">
        <authorList>
            <consortium name="The Broad Institute Genome Sequencing Platform"/>
            <person name="Cuomo C."/>
            <person name="Becnel J."/>
            <person name="Sanscrainte N."/>
            <person name="Walker B."/>
            <person name="Young S.K."/>
            <person name="Zeng Q."/>
            <person name="Gargeya S."/>
            <person name="Fitzgerald M."/>
            <person name="Haas B."/>
            <person name="Abouelleil A."/>
            <person name="Alvarado L."/>
            <person name="Arachchi H.M."/>
            <person name="Berlin A.M."/>
            <person name="Chapman S.B."/>
            <person name="Dewar J."/>
            <person name="Goldberg J."/>
            <person name="Griggs A."/>
            <person name="Gujja S."/>
            <person name="Hansen M."/>
            <person name="Howarth C."/>
            <person name="Imamovic A."/>
            <person name="Larimer J."/>
            <person name="McCowan C."/>
            <person name="Murphy C."/>
            <person name="Neiman D."/>
            <person name="Pearson M."/>
            <person name="Priest M."/>
            <person name="Roberts A."/>
            <person name="Saif S."/>
            <person name="Shea T."/>
            <person name="Sisk P."/>
            <person name="Sykes S."/>
            <person name="Wortman J."/>
            <person name="Nusbaum C."/>
            <person name="Birren B."/>
        </authorList>
    </citation>
    <scope>NUCLEOTIDE SEQUENCE [LARGE SCALE GENOMIC DNA]</scope>
    <source>
        <strain evidence="3">PRA339</strain>
    </source>
</reference>
<sequence>MDKKYVLIIICVSAIFLLIGIFYISIRNKRYNQSHKETVKSNAIPNESNIYNKIQSMEAIETDQYSVEERHYSYNDFMMEFNKIYSNKRYKLKSTHQKIQSELNKLIKDFVEKYKKINPKNHNKEERIELICSYFSDYIDREPKNNLEKDLSDILIELNAEELLNYYFSEESKL</sequence>
<accession>A0A059F1H2</accession>
<evidence type="ECO:0000256" key="1">
    <source>
        <dbReference type="SAM" id="Phobius"/>
    </source>
</evidence>
<evidence type="ECO:0000313" key="2">
    <source>
        <dbReference type="EMBL" id="KCZ81113.1"/>
    </source>
</evidence>